<reference evidence="7" key="2">
    <citation type="submission" date="2019-06" db="EMBL/GenBank/DDBJ databases">
        <title>Genomics analysis of Aphanomyces spp. identifies a new class of oomycete effector associated with host adaptation.</title>
        <authorList>
            <person name="Gaulin E."/>
        </authorList>
    </citation>
    <scope>NUCLEOTIDE SEQUENCE</scope>
    <source>
        <strain evidence="7">CBS 578.67</strain>
    </source>
</reference>
<name>A0A485K208_9STRA</name>
<evidence type="ECO:0000256" key="1">
    <source>
        <dbReference type="ARBA" id="ARBA00004141"/>
    </source>
</evidence>
<protein>
    <submittedName>
        <fullName evidence="8">Aste57867_211 protein</fullName>
    </submittedName>
</protein>
<dbReference type="EMBL" id="CAADRA010000009">
    <property type="protein sequence ID" value="VFT77437.1"/>
    <property type="molecule type" value="Genomic_DNA"/>
</dbReference>
<gene>
    <name evidence="8" type="primary">Aste57867_211</name>
    <name evidence="7" type="ORF">As57867_000211</name>
    <name evidence="8" type="ORF">ASTE57867_211</name>
</gene>
<feature type="domain" description="Amino acid transporter transmembrane" evidence="6">
    <location>
        <begin position="31"/>
        <end position="372"/>
    </location>
</feature>
<evidence type="ECO:0000259" key="6">
    <source>
        <dbReference type="Pfam" id="PF01490"/>
    </source>
</evidence>
<dbReference type="EMBL" id="VJMH01000009">
    <property type="protein sequence ID" value="KAF0720571.1"/>
    <property type="molecule type" value="Genomic_DNA"/>
</dbReference>
<evidence type="ECO:0000256" key="4">
    <source>
        <dbReference type="ARBA" id="ARBA00023136"/>
    </source>
</evidence>
<keyword evidence="4 5" id="KW-0472">Membrane</keyword>
<feature type="transmembrane region" description="Helical" evidence="5">
    <location>
        <begin position="206"/>
        <end position="225"/>
    </location>
</feature>
<dbReference type="PANTHER" id="PTHR22950:SF702">
    <property type="entry name" value="AMINO ACID TRANSPORTER PROTEIN"/>
    <property type="match status" value="1"/>
</dbReference>
<evidence type="ECO:0000313" key="8">
    <source>
        <dbReference type="EMBL" id="VFT77437.1"/>
    </source>
</evidence>
<dbReference type="OrthoDB" id="28208at2759"/>
<proteinExistence type="predicted"/>
<feature type="transmembrane region" description="Helical" evidence="5">
    <location>
        <begin position="64"/>
        <end position="88"/>
    </location>
</feature>
<feature type="transmembrane region" description="Helical" evidence="5">
    <location>
        <begin position="332"/>
        <end position="348"/>
    </location>
</feature>
<evidence type="ECO:0000256" key="2">
    <source>
        <dbReference type="ARBA" id="ARBA00022692"/>
    </source>
</evidence>
<feature type="transmembrane region" description="Helical" evidence="5">
    <location>
        <begin position="31"/>
        <end position="52"/>
    </location>
</feature>
<feature type="transmembrane region" description="Helical" evidence="5">
    <location>
        <begin position="136"/>
        <end position="159"/>
    </location>
</feature>
<dbReference type="Proteomes" id="UP000332933">
    <property type="component" value="Unassembled WGS sequence"/>
</dbReference>
<keyword evidence="9" id="KW-1185">Reference proteome</keyword>
<keyword evidence="2 5" id="KW-0812">Transmembrane</keyword>
<comment type="subcellular location">
    <subcellularLocation>
        <location evidence="1">Membrane</location>
        <topology evidence="1">Multi-pass membrane protein</topology>
    </subcellularLocation>
</comment>
<dbReference type="PANTHER" id="PTHR22950">
    <property type="entry name" value="AMINO ACID TRANSPORTER"/>
    <property type="match status" value="1"/>
</dbReference>
<dbReference type="GO" id="GO:0016020">
    <property type="term" value="C:membrane"/>
    <property type="evidence" value="ECO:0007669"/>
    <property type="project" value="UniProtKB-SubCell"/>
</dbReference>
<evidence type="ECO:0000256" key="3">
    <source>
        <dbReference type="ARBA" id="ARBA00022989"/>
    </source>
</evidence>
<feature type="transmembrane region" description="Helical" evidence="5">
    <location>
        <begin position="407"/>
        <end position="428"/>
    </location>
</feature>
<accession>A0A485K208</accession>
<feature type="transmembrane region" description="Helical" evidence="5">
    <location>
        <begin position="171"/>
        <end position="194"/>
    </location>
</feature>
<reference evidence="8 9" key="1">
    <citation type="submission" date="2019-03" db="EMBL/GenBank/DDBJ databases">
        <authorList>
            <person name="Gaulin E."/>
            <person name="Dumas B."/>
        </authorList>
    </citation>
    <scope>NUCLEOTIDE SEQUENCE [LARGE SCALE GENOMIC DNA]</scope>
    <source>
        <strain evidence="8">CBS 568.67</strain>
    </source>
</reference>
<dbReference type="InterPro" id="IPR013057">
    <property type="entry name" value="AA_transpt_TM"/>
</dbReference>
<keyword evidence="3 5" id="KW-1133">Transmembrane helix</keyword>
<dbReference type="AlphaFoldDB" id="A0A485K208"/>
<evidence type="ECO:0000256" key="5">
    <source>
        <dbReference type="SAM" id="Phobius"/>
    </source>
</evidence>
<dbReference type="Pfam" id="PF01490">
    <property type="entry name" value="Aa_trans"/>
    <property type="match status" value="1"/>
</dbReference>
<sequence>MGHDHTTTEHTPLLLPVLDSRMKPPAAAPRGTFSASILAMVSTMMGAGALSLPSTMAHTNVIPSVVLFFLVASIAYGACCACVVAADFTGAYSFESMAAALFGPTRQWFVRFLTLVLLFGVQAVFLLVAIDLLHPFLAQLVSRCTLGALLTALTIPLCLIETMYALRYTNAIVVGCMAYIFVVVGIRAAMVGTWPTSDMTTTSTSTILYALPIQALSFGCQINSVRIYGELKDKTQMAAVNGWTMVLGFVLYVVFSLMGLICFRGMPPADILTGFATDDVMINTVRLVLGASMLLRLPLVSQPFVEVLASVLQPVPRIGDYNQTTVPWPRSMATTLSLVAAFLMAISFKDLNAIMAFVGATADICLNFALPGKKSVEARQMALWDQHVGLFLHEVGARTHSRWAKGLGGGLVAVSAVLAILSVVGLWLG</sequence>
<organism evidence="8 9">
    <name type="scientific">Aphanomyces stellatus</name>
    <dbReference type="NCBI Taxonomy" id="120398"/>
    <lineage>
        <taxon>Eukaryota</taxon>
        <taxon>Sar</taxon>
        <taxon>Stramenopiles</taxon>
        <taxon>Oomycota</taxon>
        <taxon>Saprolegniomycetes</taxon>
        <taxon>Saprolegniales</taxon>
        <taxon>Verrucalvaceae</taxon>
        <taxon>Aphanomyces</taxon>
    </lineage>
</organism>
<feature type="transmembrane region" description="Helical" evidence="5">
    <location>
        <begin position="108"/>
        <end position="130"/>
    </location>
</feature>
<evidence type="ECO:0000313" key="9">
    <source>
        <dbReference type="Proteomes" id="UP000332933"/>
    </source>
</evidence>
<dbReference type="GO" id="GO:0015179">
    <property type="term" value="F:L-amino acid transmembrane transporter activity"/>
    <property type="evidence" value="ECO:0007669"/>
    <property type="project" value="TreeGrafter"/>
</dbReference>
<evidence type="ECO:0000313" key="7">
    <source>
        <dbReference type="EMBL" id="KAF0720571.1"/>
    </source>
</evidence>
<feature type="transmembrane region" description="Helical" evidence="5">
    <location>
        <begin position="246"/>
        <end position="267"/>
    </location>
</feature>